<evidence type="ECO:0000256" key="2">
    <source>
        <dbReference type="ARBA" id="ARBA00022679"/>
    </source>
</evidence>
<dbReference type="SUPFAM" id="SSF53756">
    <property type="entry name" value="UDP-Glycosyltransferase/glycogen phosphorylase"/>
    <property type="match status" value="1"/>
</dbReference>
<feature type="domain" description="Glycosyltransferase subfamily 4-like N-terminal" evidence="4">
    <location>
        <begin position="22"/>
        <end position="196"/>
    </location>
</feature>
<dbReference type="Pfam" id="PF13439">
    <property type="entry name" value="Glyco_transf_4"/>
    <property type="match status" value="1"/>
</dbReference>
<dbReference type="PANTHER" id="PTHR45947:SF13">
    <property type="entry name" value="TRANSFERASE"/>
    <property type="match status" value="1"/>
</dbReference>
<dbReference type="RefSeq" id="WP_349639341.1">
    <property type="nucleotide sequence ID" value="NZ_CP090958.1"/>
</dbReference>
<dbReference type="PANTHER" id="PTHR45947">
    <property type="entry name" value="SULFOQUINOVOSYL TRANSFERASE SQD2"/>
    <property type="match status" value="1"/>
</dbReference>
<evidence type="ECO:0000256" key="1">
    <source>
        <dbReference type="ARBA" id="ARBA00022676"/>
    </source>
</evidence>
<dbReference type="Proteomes" id="UP001209083">
    <property type="component" value="Chromosome"/>
</dbReference>
<dbReference type="Pfam" id="PF00534">
    <property type="entry name" value="Glycos_transf_1"/>
    <property type="match status" value="1"/>
</dbReference>
<dbReference type="EMBL" id="CP090958">
    <property type="protein sequence ID" value="WGW12538.1"/>
    <property type="molecule type" value="Genomic_DNA"/>
</dbReference>
<dbReference type="GO" id="GO:0016757">
    <property type="term" value="F:glycosyltransferase activity"/>
    <property type="evidence" value="ECO:0007669"/>
    <property type="project" value="UniProtKB-KW"/>
</dbReference>
<dbReference type="InterPro" id="IPR001296">
    <property type="entry name" value="Glyco_trans_1"/>
</dbReference>
<name>A0ABY8QU82_9MICO</name>
<feature type="domain" description="Glycosyl transferase family 1" evidence="3">
    <location>
        <begin position="203"/>
        <end position="378"/>
    </location>
</feature>
<proteinExistence type="predicted"/>
<dbReference type="Gene3D" id="3.40.50.2000">
    <property type="entry name" value="Glycogen Phosphorylase B"/>
    <property type="match status" value="2"/>
</dbReference>
<dbReference type="InterPro" id="IPR050194">
    <property type="entry name" value="Glycosyltransferase_grp1"/>
</dbReference>
<keyword evidence="1 5" id="KW-0328">Glycosyltransferase</keyword>
<evidence type="ECO:0000259" key="3">
    <source>
        <dbReference type="Pfam" id="PF00534"/>
    </source>
</evidence>
<evidence type="ECO:0000259" key="4">
    <source>
        <dbReference type="Pfam" id="PF13439"/>
    </source>
</evidence>
<evidence type="ECO:0000313" key="5">
    <source>
        <dbReference type="EMBL" id="WGW12538.1"/>
    </source>
</evidence>
<accession>A0ABY8QU82</accession>
<reference evidence="5 6" key="1">
    <citation type="submission" date="2023-05" db="EMBL/GenBank/DDBJ databases">
        <title>Lithophilousrod everest ZFBP1038 complete genpme.</title>
        <authorList>
            <person name="Tian M."/>
        </authorList>
    </citation>
    <scope>NUCLEOTIDE SEQUENCE [LARGE SCALE GENOMIC DNA]</scope>
    <source>
        <strain evidence="5 6">ZFBP1038</strain>
    </source>
</reference>
<gene>
    <name evidence="5" type="ORF">LWF01_01870</name>
</gene>
<keyword evidence="2 5" id="KW-0808">Transferase</keyword>
<protein>
    <submittedName>
        <fullName evidence="5">Glycosyltransferase</fullName>
        <ecNumber evidence="5">2.4.-.-</ecNumber>
    </submittedName>
</protein>
<keyword evidence="6" id="KW-1185">Reference proteome</keyword>
<organism evidence="5 6">
    <name type="scientific">Saxibacter everestensis</name>
    <dbReference type="NCBI Taxonomy" id="2909229"/>
    <lineage>
        <taxon>Bacteria</taxon>
        <taxon>Bacillati</taxon>
        <taxon>Actinomycetota</taxon>
        <taxon>Actinomycetes</taxon>
        <taxon>Micrococcales</taxon>
        <taxon>Brevibacteriaceae</taxon>
        <taxon>Saxibacter</taxon>
    </lineage>
</organism>
<sequence>MHVAILSIHTAPLNQPGSGDAGGLNVYVVQLAKQLVASGVKVEIFTADHDPDHDDSFEFLPGACVHQVRPPGEGPFDKATLAMHTAEIADAIGAHPAMRGVDVIHSHYWISGVVGLLLGLELRIPLVLTMHTLARVKNRDLRVDEEPENRISWEERLVAESSFLIANTRREAQDLVELYGADPNRLAIATPGVDHEIFRPASRAEARTELGLNARDLIVLFVGRIQYLKGPQILIDAVAELRDQEPDLASRVSVAMLGGRSGESEDGLADLGKRAAELGLAESVIFCPPVPPAELARWYAASDVSAVPSRSESFGLVAAEAGACGLPVIAAAVGGLSEVVDDGVSGVLVDSHQPTAWAKALRRVLSDDDLRAEMGRSALEHVAQFSWQATADRTLEVYRLAVERND</sequence>
<dbReference type="InterPro" id="IPR028098">
    <property type="entry name" value="Glyco_trans_4-like_N"/>
</dbReference>
<evidence type="ECO:0000313" key="6">
    <source>
        <dbReference type="Proteomes" id="UP001209083"/>
    </source>
</evidence>
<dbReference type="EC" id="2.4.-.-" evidence="5"/>